<proteinExistence type="inferred from homology"/>
<feature type="region of interest" description="Disordered" evidence="6">
    <location>
        <begin position="1"/>
        <end position="34"/>
    </location>
</feature>
<dbReference type="GO" id="GO:0005840">
    <property type="term" value="C:ribosome"/>
    <property type="evidence" value="ECO:0007669"/>
    <property type="project" value="UniProtKB-KW"/>
</dbReference>
<evidence type="ECO:0000256" key="5">
    <source>
        <dbReference type="HAMAP-Rule" id="MF_00369"/>
    </source>
</evidence>
<feature type="compositionally biased region" description="Basic residues" evidence="6">
    <location>
        <begin position="1"/>
        <end position="17"/>
    </location>
</feature>
<comment type="similarity">
    <text evidence="1 5">Belongs to the eukaryotic ribosomal protein eL21 family.</text>
</comment>
<keyword evidence="3 5" id="KW-0687">Ribonucleoprotein</keyword>
<evidence type="ECO:0000256" key="4">
    <source>
        <dbReference type="ARBA" id="ARBA00035219"/>
    </source>
</evidence>
<dbReference type="InterPro" id="IPR036948">
    <property type="entry name" value="Ribosomal_eL21_sf"/>
</dbReference>
<organism evidence="7 8">
    <name type="scientific">candidate division MSBL1 archaeon SCGC-AAA259O05</name>
    <dbReference type="NCBI Taxonomy" id="1698271"/>
    <lineage>
        <taxon>Archaea</taxon>
        <taxon>Methanobacteriati</taxon>
        <taxon>Methanobacteriota</taxon>
        <taxon>candidate division MSBL1</taxon>
    </lineage>
</organism>
<dbReference type="InterPro" id="IPR008991">
    <property type="entry name" value="Translation_prot_SH3-like_sf"/>
</dbReference>
<protein>
    <recommendedName>
        <fullName evidence="4 5">Large ribosomal subunit protein eL21</fullName>
    </recommendedName>
</protein>
<dbReference type="NCBIfam" id="NF003303">
    <property type="entry name" value="PRK04306.1"/>
    <property type="match status" value="1"/>
</dbReference>
<evidence type="ECO:0000256" key="6">
    <source>
        <dbReference type="SAM" id="MobiDB-lite"/>
    </source>
</evidence>
<reference evidence="7 8" key="1">
    <citation type="journal article" date="2016" name="Sci. Rep.">
        <title>Metabolic traits of an uncultured archaeal lineage -MSBL1- from brine pools of the Red Sea.</title>
        <authorList>
            <person name="Mwirichia R."/>
            <person name="Alam I."/>
            <person name="Rashid M."/>
            <person name="Vinu M."/>
            <person name="Ba-Alawi W."/>
            <person name="Anthony Kamau A."/>
            <person name="Kamanda Ngugi D."/>
            <person name="Goker M."/>
            <person name="Klenk H.P."/>
            <person name="Bajic V."/>
            <person name="Stingl U."/>
        </authorList>
    </citation>
    <scope>NUCLEOTIDE SEQUENCE [LARGE SCALE GENOMIC DNA]</scope>
    <source>
        <strain evidence="7">SCGC-AAA259O05</strain>
    </source>
</reference>
<keyword evidence="8" id="KW-1185">Reference proteome</keyword>
<dbReference type="EMBL" id="LHXV01000025">
    <property type="protein sequence ID" value="KXB01122.1"/>
    <property type="molecule type" value="Genomic_DNA"/>
</dbReference>
<keyword evidence="2 5" id="KW-0689">Ribosomal protein</keyword>
<feature type="region of interest" description="Disordered" evidence="6">
    <location>
        <begin position="47"/>
        <end position="68"/>
    </location>
</feature>
<evidence type="ECO:0000256" key="3">
    <source>
        <dbReference type="ARBA" id="ARBA00023274"/>
    </source>
</evidence>
<dbReference type="SUPFAM" id="SSF50104">
    <property type="entry name" value="Translation proteins SH3-like domain"/>
    <property type="match status" value="1"/>
</dbReference>
<sequence>MTKSKGKKRKTRKKLRKNVRERGKLPTRKMTQELSEGVKVSIEIEPSIHRGQPHPKFHGRTGTVSGKQGRSYVINLKGENKKVISGPEHIKKVKS</sequence>
<evidence type="ECO:0000256" key="2">
    <source>
        <dbReference type="ARBA" id="ARBA00022980"/>
    </source>
</evidence>
<dbReference type="Proteomes" id="UP000070344">
    <property type="component" value="Unassembled WGS sequence"/>
</dbReference>
<dbReference type="Gene3D" id="2.30.30.70">
    <property type="entry name" value="Ribosomal protein L21"/>
    <property type="match status" value="1"/>
</dbReference>
<name>A0A133V3V7_9EURY</name>
<evidence type="ECO:0000313" key="8">
    <source>
        <dbReference type="Proteomes" id="UP000070344"/>
    </source>
</evidence>
<comment type="caution">
    <text evidence="7">The sequence shown here is derived from an EMBL/GenBank/DDBJ whole genome shotgun (WGS) entry which is preliminary data.</text>
</comment>
<dbReference type="HAMAP" id="MF_00369">
    <property type="entry name" value="Ribosomal_eL21"/>
    <property type="match status" value="1"/>
</dbReference>
<accession>A0A133V3V7</accession>
<dbReference type="AlphaFoldDB" id="A0A133V3V7"/>
<dbReference type="InterPro" id="IPR001147">
    <property type="entry name" value="Ribosomal_eL21"/>
</dbReference>
<dbReference type="InterPro" id="IPR022856">
    <property type="entry name" value="Ribosomal_eL21_arc"/>
</dbReference>
<evidence type="ECO:0000256" key="1">
    <source>
        <dbReference type="ARBA" id="ARBA00008427"/>
    </source>
</evidence>
<dbReference type="Pfam" id="PF01157">
    <property type="entry name" value="Ribosomal_L21e"/>
    <property type="match status" value="1"/>
</dbReference>
<dbReference type="PANTHER" id="PTHR20981">
    <property type="entry name" value="60S RIBOSOMAL PROTEIN L21"/>
    <property type="match status" value="1"/>
</dbReference>
<dbReference type="GO" id="GO:0003735">
    <property type="term" value="F:structural constituent of ribosome"/>
    <property type="evidence" value="ECO:0007669"/>
    <property type="project" value="InterPro"/>
</dbReference>
<dbReference type="GO" id="GO:1990904">
    <property type="term" value="C:ribonucleoprotein complex"/>
    <property type="evidence" value="ECO:0007669"/>
    <property type="project" value="UniProtKB-KW"/>
</dbReference>
<dbReference type="GO" id="GO:0006412">
    <property type="term" value="P:translation"/>
    <property type="evidence" value="ECO:0007669"/>
    <property type="project" value="UniProtKB-UniRule"/>
</dbReference>
<gene>
    <name evidence="5" type="primary">rpl21e</name>
    <name evidence="7" type="ORF">AKJ41_02635</name>
</gene>
<dbReference type="PATRIC" id="fig|1698271.3.peg.702"/>
<evidence type="ECO:0000313" key="7">
    <source>
        <dbReference type="EMBL" id="KXB01122.1"/>
    </source>
</evidence>